<name>A0A1Z5KKU2_FISSO</name>
<keyword evidence="3" id="KW-1185">Reference proteome</keyword>
<dbReference type="AlphaFoldDB" id="A0A1Z5KKU2"/>
<sequence length="313" mass="34786">METSPSSYCLMKQDSLPRRPRRAHSPERLDVNSITSFKAVIRRVSFADSVSDLSLSSSQESGCESSVCSILSFDDLSTILNHSTGTPTSSSLSSSSSSRKFSTTTRLSLFSSQAHEKKKSKTKKGRGGRKQPKQEEEMLNRWDSWKNDEPQGSPVKPKRKALIDSRWSSHSSRAPISSPRRSSSPRRIACAPPPLASPPLMPLQLDQQQQDIVFHPPAKQLPTLPQLQPRAVLTRRPKARNLVLEAAVSPNRFPKAILTERDHETIRKLKSTWESRRSVATTSTRDSAASSTASPDYSIPWFSSSLHRPSALK</sequence>
<feature type="compositionally biased region" description="Basic residues" evidence="1">
    <location>
        <begin position="116"/>
        <end position="131"/>
    </location>
</feature>
<feature type="compositionally biased region" description="Low complexity" evidence="1">
    <location>
        <begin position="165"/>
        <end position="190"/>
    </location>
</feature>
<reference evidence="2 3" key="1">
    <citation type="journal article" date="2015" name="Plant Cell">
        <title>Oil accumulation by the oleaginous diatom Fistulifera solaris as revealed by the genome and transcriptome.</title>
        <authorList>
            <person name="Tanaka T."/>
            <person name="Maeda Y."/>
            <person name="Veluchamy A."/>
            <person name="Tanaka M."/>
            <person name="Abida H."/>
            <person name="Marechal E."/>
            <person name="Bowler C."/>
            <person name="Muto M."/>
            <person name="Sunaga Y."/>
            <person name="Tanaka M."/>
            <person name="Yoshino T."/>
            <person name="Taniguchi T."/>
            <person name="Fukuda Y."/>
            <person name="Nemoto M."/>
            <person name="Matsumoto M."/>
            <person name="Wong P.S."/>
            <person name="Aburatani S."/>
            <person name="Fujibuchi W."/>
        </authorList>
    </citation>
    <scope>NUCLEOTIDE SEQUENCE [LARGE SCALE GENOMIC DNA]</scope>
    <source>
        <strain evidence="2 3">JPCC DA0580</strain>
    </source>
</reference>
<comment type="caution">
    <text evidence="2">The sequence shown here is derived from an EMBL/GenBank/DDBJ whole genome shotgun (WGS) entry which is preliminary data.</text>
</comment>
<evidence type="ECO:0000256" key="1">
    <source>
        <dbReference type="SAM" id="MobiDB-lite"/>
    </source>
</evidence>
<feature type="region of interest" description="Disordered" evidence="1">
    <location>
        <begin position="1"/>
        <end position="29"/>
    </location>
</feature>
<dbReference type="EMBL" id="BDSP01000251">
    <property type="protein sequence ID" value="GAX26692.1"/>
    <property type="molecule type" value="Genomic_DNA"/>
</dbReference>
<gene>
    <name evidence="2" type="ORF">FisN_2Hh365</name>
</gene>
<proteinExistence type="predicted"/>
<feature type="compositionally biased region" description="Basic and acidic residues" evidence="1">
    <location>
        <begin position="132"/>
        <end position="149"/>
    </location>
</feature>
<evidence type="ECO:0000313" key="2">
    <source>
        <dbReference type="EMBL" id="GAX26692.1"/>
    </source>
</evidence>
<protein>
    <submittedName>
        <fullName evidence="2">Uncharacterized protein</fullName>
    </submittedName>
</protein>
<feature type="region of interest" description="Disordered" evidence="1">
    <location>
        <begin position="104"/>
        <end position="199"/>
    </location>
</feature>
<dbReference type="InParanoid" id="A0A1Z5KKU2"/>
<feature type="compositionally biased region" description="Low complexity" evidence="1">
    <location>
        <begin position="278"/>
        <end position="294"/>
    </location>
</feature>
<organism evidence="2 3">
    <name type="scientific">Fistulifera solaris</name>
    <name type="common">Oleaginous diatom</name>
    <dbReference type="NCBI Taxonomy" id="1519565"/>
    <lineage>
        <taxon>Eukaryota</taxon>
        <taxon>Sar</taxon>
        <taxon>Stramenopiles</taxon>
        <taxon>Ochrophyta</taxon>
        <taxon>Bacillariophyta</taxon>
        <taxon>Bacillariophyceae</taxon>
        <taxon>Bacillariophycidae</taxon>
        <taxon>Naviculales</taxon>
        <taxon>Naviculaceae</taxon>
        <taxon>Fistulifera</taxon>
    </lineage>
</organism>
<dbReference type="Proteomes" id="UP000198406">
    <property type="component" value="Unassembled WGS sequence"/>
</dbReference>
<accession>A0A1Z5KKU2</accession>
<feature type="region of interest" description="Disordered" evidence="1">
    <location>
        <begin position="274"/>
        <end position="313"/>
    </location>
</feature>
<evidence type="ECO:0000313" key="3">
    <source>
        <dbReference type="Proteomes" id="UP000198406"/>
    </source>
</evidence>